<dbReference type="EMBL" id="KL197717">
    <property type="protein sequence ID" value="KDQ58407.1"/>
    <property type="molecule type" value="Genomic_DNA"/>
</dbReference>
<name>A0A067Q4J3_9AGAM</name>
<accession>A0A067Q4J3</accession>
<gene>
    <name evidence="2" type="ORF">JAAARDRAFT_68904</name>
</gene>
<dbReference type="InterPro" id="IPR011333">
    <property type="entry name" value="SKP1/BTB/POZ_sf"/>
</dbReference>
<evidence type="ECO:0000313" key="2">
    <source>
        <dbReference type="EMBL" id="KDQ58407.1"/>
    </source>
</evidence>
<sequence>MSIHRHPSLYFEDGSVVLLLPSTDESLVAYRVHRSLLSAHSEVFADLFTVPSPAVPEKYDGVPLVKLSDNAQDMEHFLNCIYVPRILMTEAITVDSVFVNGAMRLSNKYSVPFIRDFIIEKLEERWPRTYGTWVSRDLEHISLADKYKSLDNATHHGKIDGQYYCDVVGDPASAIRFGVDHNVPSLLPSAFYELSSVDPSLDLDECHTALENGDESREKAILESTKASARWSIIQPKEFRLLIGGMDKLKSHSLTTLGFWFTIPSESCERQGICEEQVSVLRNRRWGRLEYDSILRYFHLAMAIAAADQKICLKCKGVLLKKGRDEALKIWNSLPKDFSIRCLE</sequence>
<reference evidence="3" key="1">
    <citation type="journal article" date="2014" name="Proc. Natl. Acad. Sci. U.S.A.">
        <title>Extensive sampling of basidiomycete genomes demonstrates inadequacy of the white-rot/brown-rot paradigm for wood decay fungi.</title>
        <authorList>
            <person name="Riley R."/>
            <person name="Salamov A.A."/>
            <person name="Brown D.W."/>
            <person name="Nagy L.G."/>
            <person name="Floudas D."/>
            <person name="Held B.W."/>
            <person name="Levasseur A."/>
            <person name="Lombard V."/>
            <person name="Morin E."/>
            <person name="Otillar R."/>
            <person name="Lindquist E.A."/>
            <person name="Sun H."/>
            <person name="LaButti K.M."/>
            <person name="Schmutz J."/>
            <person name="Jabbour D."/>
            <person name="Luo H."/>
            <person name="Baker S.E."/>
            <person name="Pisabarro A.G."/>
            <person name="Walton J.D."/>
            <person name="Blanchette R.A."/>
            <person name="Henrissat B."/>
            <person name="Martin F."/>
            <person name="Cullen D."/>
            <person name="Hibbett D.S."/>
            <person name="Grigoriev I.V."/>
        </authorList>
    </citation>
    <scope>NUCLEOTIDE SEQUENCE [LARGE SCALE GENOMIC DNA]</scope>
    <source>
        <strain evidence="3">MUCL 33604</strain>
    </source>
</reference>
<dbReference type="HOGENOM" id="CLU_033082_7_1_1"/>
<evidence type="ECO:0000259" key="1">
    <source>
        <dbReference type="PROSITE" id="PS50097"/>
    </source>
</evidence>
<dbReference type="AlphaFoldDB" id="A0A067Q4J3"/>
<dbReference type="Gene3D" id="3.30.710.10">
    <property type="entry name" value="Potassium Channel Kv1.1, Chain A"/>
    <property type="match status" value="1"/>
</dbReference>
<dbReference type="CDD" id="cd18186">
    <property type="entry name" value="BTB_POZ_ZBTB_KLHL-like"/>
    <property type="match status" value="1"/>
</dbReference>
<proteinExistence type="predicted"/>
<feature type="domain" description="BTB" evidence="1">
    <location>
        <begin position="14"/>
        <end position="90"/>
    </location>
</feature>
<dbReference type="Pfam" id="PF00651">
    <property type="entry name" value="BTB"/>
    <property type="match status" value="1"/>
</dbReference>
<dbReference type="SMART" id="SM00225">
    <property type="entry name" value="BTB"/>
    <property type="match status" value="1"/>
</dbReference>
<evidence type="ECO:0000313" key="3">
    <source>
        <dbReference type="Proteomes" id="UP000027265"/>
    </source>
</evidence>
<protein>
    <recommendedName>
        <fullName evidence="1">BTB domain-containing protein</fullName>
    </recommendedName>
</protein>
<dbReference type="InParanoid" id="A0A067Q4J3"/>
<dbReference type="SUPFAM" id="SSF54695">
    <property type="entry name" value="POZ domain"/>
    <property type="match status" value="1"/>
</dbReference>
<dbReference type="PROSITE" id="PS50097">
    <property type="entry name" value="BTB"/>
    <property type="match status" value="1"/>
</dbReference>
<dbReference type="OrthoDB" id="3268787at2759"/>
<dbReference type="Proteomes" id="UP000027265">
    <property type="component" value="Unassembled WGS sequence"/>
</dbReference>
<dbReference type="InterPro" id="IPR000210">
    <property type="entry name" value="BTB/POZ_dom"/>
</dbReference>
<keyword evidence="3" id="KW-1185">Reference proteome</keyword>
<organism evidence="2 3">
    <name type="scientific">Jaapia argillacea MUCL 33604</name>
    <dbReference type="NCBI Taxonomy" id="933084"/>
    <lineage>
        <taxon>Eukaryota</taxon>
        <taxon>Fungi</taxon>
        <taxon>Dikarya</taxon>
        <taxon>Basidiomycota</taxon>
        <taxon>Agaricomycotina</taxon>
        <taxon>Agaricomycetes</taxon>
        <taxon>Agaricomycetidae</taxon>
        <taxon>Jaapiales</taxon>
        <taxon>Jaapiaceae</taxon>
        <taxon>Jaapia</taxon>
    </lineage>
</organism>